<evidence type="ECO:0000313" key="22">
    <source>
        <dbReference type="Proteomes" id="UP000515123"/>
    </source>
</evidence>
<keyword evidence="14" id="KW-0234">DNA repair</keyword>
<comment type="similarity">
    <text evidence="4">Belongs to the DNA repair metallo-beta-lactamase (DRMBL) family.</text>
</comment>
<dbReference type="SUPFAM" id="SSF56281">
    <property type="entry name" value="Metallo-hydrolase/oxidoreductase"/>
    <property type="match status" value="1"/>
</dbReference>
<dbReference type="PANTHER" id="PTHR23240:SF8">
    <property type="entry name" value="PROTEIN ARTEMIS"/>
    <property type="match status" value="1"/>
</dbReference>
<dbReference type="GO" id="GO:0036297">
    <property type="term" value="P:interstrand cross-link repair"/>
    <property type="evidence" value="ECO:0007669"/>
    <property type="project" value="TreeGrafter"/>
</dbReference>
<dbReference type="GO" id="GO:0035312">
    <property type="term" value="F:5'-3' DNA exonuclease activity"/>
    <property type="evidence" value="ECO:0007669"/>
    <property type="project" value="TreeGrafter"/>
</dbReference>
<sequence>MEKGLISVDRWGQESQAYFLTHLHADHTKGLSPQWCRGPLFCSPISAHLLPSKFPGFDPSLIRVLDVGSTQCLSLHSHTAGSQVRVVVTTIDAHHCPGAVMYLFRGEFGCVLYTGDFRWELRSKRAMMGKKTLLEALQGDKVDALYLDNTYCHPSFSFPPREVVAEQVVDIITRHPNHDVIIGIDTLGKEDLLLHISQALGTKIWVWPERLQIMHLLGFDDIFTTNSNLTRVRAVPRYSFTFDTLESLNTIHPTIGIMPSGLPWDSKIFNNDDKLHQYAYPVLYSEHSCFSELQEFMKLVQPSIVTGIVSSSFCYINPRHYFSRLNNFNYEKAESLKGNRNKSLLRRTGSNRLKVRKEGKFKIAGLSFHRGRVAIMRKERRGAKIAETDALCTSKLNVKMG</sequence>
<evidence type="ECO:0000256" key="10">
    <source>
        <dbReference type="ARBA" id="ARBA00022801"/>
    </source>
</evidence>
<evidence type="ECO:0000256" key="19">
    <source>
        <dbReference type="ARBA" id="ARBA00042677"/>
    </source>
</evidence>
<proteinExistence type="inferred from homology"/>
<evidence type="ECO:0000313" key="23">
    <source>
        <dbReference type="RefSeq" id="XP_020086048.1"/>
    </source>
</evidence>
<evidence type="ECO:0000256" key="1">
    <source>
        <dbReference type="ARBA" id="ARBA00001526"/>
    </source>
</evidence>
<accession>A0A6P5EXZ0</accession>
<feature type="domain" description="DNA repair metallo-beta-lactamase" evidence="21">
    <location>
        <begin position="222"/>
        <end position="307"/>
    </location>
</feature>
<protein>
    <recommendedName>
        <fullName evidence="16">5' exonuclease Apollo</fullName>
        <ecNumber evidence="5">3.5.2.6</ecNumber>
    </recommendedName>
    <alternativeName>
        <fullName evidence="18">DNA cross-link repair 1B protein</fullName>
    </alternativeName>
    <alternativeName>
        <fullName evidence="19">DNA cross-link repair 1C protein</fullName>
    </alternativeName>
    <alternativeName>
        <fullName evidence="17">Protein artemis</fullName>
    </alternativeName>
    <alternativeName>
        <fullName evidence="20">SNM1 homolog B</fullName>
    </alternativeName>
</protein>
<keyword evidence="12" id="KW-0779">Telomere</keyword>
<evidence type="ECO:0000256" key="2">
    <source>
        <dbReference type="ARBA" id="ARBA00004123"/>
    </source>
</evidence>
<dbReference type="GO" id="GO:0005634">
    <property type="term" value="C:nucleus"/>
    <property type="evidence" value="ECO:0007669"/>
    <property type="project" value="UniProtKB-SubCell"/>
</dbReference>
<evidence type="ECO:0000256" key="18">
    <source>
        <dbReference type="ARBA" id="ARBA00041693"/>
    </source>
</evidence>
<evidence type="ECO:0000256" key="4">
    <source>
        <dbReference type="ARBA" id="ARBA00010304"/>
    </source>
</evidence>
<keyword evidence="8" id="KW-0255">Endonuclease</keyword>
<dbReference type="AlphaFoldDB" id="A0A6P5EXZ0"/>
<keyword evidence="15" id="KW-0539">Nucleus</keyword>
<evidence type="ECO:0000256" key="11">
    <source>
        <dbReference type="ARBA" id="ARBA00022839"/>
    </source>
</evidence>
<dbReference type="RefSeq" id="XP_020086048.1">
    <property type="nucleotide sequence ID" value="XM_020230459.1"/>
</dbReference>
<dbReference type="Proteomes" id="UP000515123">
    <property type="component" value="Linkage group 4"/>
</dbReference>
<gene>
    <name evidence="23" type="primary">LOC109708648</name>
</gene>
<name>A0A6P5EXZ0_ANACO</name>
<dbReference type="GO" id="GO:0008800">
    <property type="term" value="F:beta-lactamase activity"/>
    <property type="evidence" value="ECO:0007669"/>
    <property type="project" value="UniProtKB-EC"/>
</dbReference>
<dbReference type="GO" id="GO:0006310">
    <property type="term" value="P:DNA recombination"/>
    <property type="evidence" value="ECO:0007669"/>
    <property type="project" value="UniProtKB-KW"/>
</dbReference>
<organism evidence="22 23">
    <name type="scientific">Ananas comosus</name>
    <name type="common">Pineapple</name>
    <name type="synonym">Ananas ananas</name>
    <dbReference type="NCBI Taxonomy" id="4615"/>
    <lineage>
        <taxon>Eukaryota</taxon>
        <taxon>Viridiplantae</taxon>
        <taxon>Streptophyta</taxon>
        <taxon>Embryophyta</taxon>
        <taxon>Tracheophyta</taxon>
        <taxon>Spermatophyta</taxon>
        <taxon>Magnoliopsida</taxon>
        <taxon>Liliopsida</taxon>
        <taxon>Poales</taxon>
        <taxon>Bromeliaceae</taxon>
        <taxon>Bromelioideae</taxon>
        <taxon>Ananas</taxon>
    </lineage>
</organism>
<dbReference type="EC" id="3.5.2.6" evidence="5"/>
<dbReference type="GeneID" id="109708648"/>
<reference evidence="22" key="1">
    <citation type="journal article" date="2015" name="Nat. Genet.">
        <title>The pineapple genome and the evolution of CAM photosynthesis.</title>
        <authorList>
            <person name="Ming R."/>
            <person name="VanBuren R."/>
            <person name="Wai C.M."/>
            <person name="Tang H."/>
            <person name="Schatz M.C."/>
            <person name="Bowers J.E."/>
            <person name="Lyons E."/>
            <person name="Wang M.L."/>
            <person name="Chen J."/>
            <person name="Biggers E."/>
            <person name="Zhang J."/>
            <person name="Huang L."/>
            <person name="Zhang L."/>
            <person name="Miao W."/>
            <person name="Zhang J."/>
            <person name="Ye Z."/>
            <person name="Miao C."/>
            <person name="Lin Z."/>
            <person name="Wang H."/>
            <person name="Zhou H."/>
            <person name="Yim W.C."/>
            <person name="Priest H.D."/>
            <person name="Zheng C."/>
            <person name="Woodhouse M."/>
            <person name="Edger P.P."/>
            <person name="Guyot R."/>
            <person name="Guo H.B."/>
            <person name="Guo H."/>
            <person name="Zheng G."/>
            <person name="Singh R."/>
            <person name="Sharma A."/>
            <person name="Min X."/>
            <person name="Zheng Y."/>
            <person name="Lee H."/>
            <person name="Gurtowski J."/>
            <person name="Sedlazeck F.J."/>
            <person name="Harkess A."/>
            <person name="McKain M.R."/>
            <person name="Liao Z."/>
            <person name="Fang J."/>
            <person name="Liu J."/>
            <person name="Zhang X."/>
            <person name="Zhang Q."/>
            <person name="Hu W."/>
            <person name="Qin Y."/>
            <person name="Wang K."/>
            <person name="Chen L.Y."/>
            <person name="Shirley N."/>
            <person name="Lin Y.R."/>
            <person name="Liu L.Y."/>
            <person name="Hernandez A.G."/>
            <person name="Wright C.L."/>
            <person name="Bulone V."/>
            <person name="Tuskan G.A."/>
            <person name="Heath K."/>
            <person name="Zee F."/>
            <person name="Moore P.H."/>
            <person name="Sunkar R."/>
            <person name="Leebens-Mack J.H."/>
            <person name="Mockler T."/>
            <person name="Bennetzen J.L."/>
            <person name="Freeling M."/>
            <person name="Sankoff D."/>
            <person name="Paterson A.H."/>
            <person name="Zhu X."/>
            <person name="Yang X."/>
            <person name="Smith J.A."/>
            <person name="Cushman J.C."/>
            <person name="Paull R.E."/>
            <person name="Yu Q."/>
        </authorList>
    </citation>
    <scope>NUCLEOTIDE SEQUENCE [LARGE SCALE GENOMIC DNA]</scope>
    <source>
        <strain evidence="22">cv. F153</strain>
    </source>
</reference>
<evidence type="ECO:0000256" key="20">
    <source>
        <dbReference type="ARBA" id="ARBA00042738"/>
    </source>
</evidence>
<keyword evidence="9" id="KW-0227">DNA damage</keyword>
<evidence type="ECO:0000256" key="15">
    <source>
        <dbReference type="ARBA" id="ARBA00023242"/>
    </source>
</evidence>
<reference evidence="23" key="2">
    <citation type="submission" date="2025-08" db="UniProtKB">
        <authorList>
            <consortium name="RefSeq"/>
        </authorList>
    </citation>
    <scope>IDENTIFICATION</scope>
    <source>
        <tissue evidence="23">Leaf</tissue>
    </source>
</reference>
<dbReference type="Pfam" id="PF07522">
    <property type="entry name" value="DRMBL"/>
    <property type="match status" value="1"/>
</dbReference>
<dbReference type="InterPro" id="IPR011084">
    <property type="entry name" value="DRMBL"/>
</dbReference>
<evidence type="ECO:0000256" key="5">
    <source>
        <dbReference type="ARBA" id="ARBA00012865"/>
    </source>
</evidence>
<evidence type="ECO:0000256" key="14">
    <source>
        <dbReference type="ARBA" id="ARBA00023204"/>
    </source>
</evidence>
<evidence type="ECO:0000256" key="16">
    <source>
        <dbReference type="ARBA" id="ARBA00039555"/>
    </source>
</evidence>
<dbReference type="Gene3D" id="3.60.15.10">
    <property type="entry name" value="Ribonuclease Z/Hydroxyacylglutathione hydrolase-like"/>
    <property type="match status" value="1"/>
</dbReference>
<comment type="subcellular location">
    <subcellularLocation>
        <location evidence="3">Chromosome</location>
        <location evidence="3">Telomere</location>
    </subcellularLocation>
    <subcellularLocation>
        <location evidence="2">Nucleus</location>
    </subcellularLocation>
</comment>
<evidence type="ECO:0000256" key="8">
    <source>
        <dbReference type="ARBA" id="ARBA00022759"/>
    </source>
</evidence>
<evidence type="ECO:0000256" key="17">
    <source>
        <dbReference type="ARBA" id="ARBA00039759"/>
    </source>
</evidence>
<evidence type="ECO:0000256" key="6">
    <source>
        <dbReference type="ARBA" id="ARBA00022454"/>
    </source>
</evidence>
<dbReference type="InterPro" id="IPR036866">
    <property type="entry name" value="RibonucZ/Hydroxyglut_hydro"/>
</dbReference>
<dbReference type="Gene3D" id="3.40.50.12650">
    <property type="match status" value="1"/>
</dbReference>
<keyword evidence="13" id="KW-0233">DNA recombination</keyword>
<dbReference type="GO" id="GO:0006303">
    <property type="term" value="P:double-strand break repair via nonhomologous end joining"/>
    <property type="evidence" value="ECO:0007669"/>
    <property type="project" value="TreeGrafter"/>
</dbReference>
<dbReference type="GO" id="GO:0004519">
    <property type="term" value="F:endonuclease activity"/>
    <property type="evidence" value="ECO:0007669"/>
    <property type="project" value="UniProtKB-KW"/>
</dbReference>
<keyword evidence="11 23" id="KW-0269">Exonuclease</keyword>
<evidence type="ECO:0000256" key="3">
    <source>
        <dbReference type="ARBA" id="ARBA00004574"/>
    </source>
</evidence>
<dbReference type="PANTHER" id="PTHR23240">
    <property type="entry name" value="DNA CROSS-LINK REPAIR PROTEIN PSO2/SNM1-RELATED"/>
    <property type="match status" value="1"/>
</dbReference>
<evidence type="ECO:0000256" key="12">
    <source>
        <dbReference type="ARBA" id="ARBA00022895"/>
    </source>
</evidence>
<evidence type="ECO:0000256" key="9">
    <source>
        <dbReference type="ARBA" id="ARBA00022763"/>
    </source>
</evidence>
<dbReference type="GO" id="GO:0000781">
    <property type="term" value="C:chromosome, telomeric region"/>
    <property type="evidence" value="ECO:0007669"/>
    <property type="project" value="UniProtKB-SubCell"/>
</dbReference>
<keyword evidence="6" id="KW-0158">Chromosome</keyword>
<dbReference type="FunFam" id="3.40.50.12650:FF:000003">
    <property type="entry name" value="DNA cross-link repair 1B"/>
    <property type="match status" value="1"/>
</dbReference>
<evidence type="ECO:0000256" key="13">
    <source>
        <dbReference type="ARBA" id="ARBA00023172"/>
    </source>
</evidence>
<keyword evidence="10" id="KW-0378">Hydrolase</keyword>
<keyword evidence="22" id="KW-1185">Reference proteome</keyword>
<dbReference type="OrthoDB" id="262529at2759"/>
<comment type="catalytic activity">
    <reaction evidence="1">
        <text>a beta-lactam + H2O = a substituted beta-amino acid</text>
        <dbReference type="Rhea" id="RHEA:20401"/>
        <dbReference type="ChEBI" id="CHEBI:15377"/>
        <dbReference type="ChEBI" id="CHEBI:35627"/>
        <dbReference type="ChEBI" id="CHEBI:140347"/>
        <dbReference type="EC" id="3.5.2.6"/>
    </reaction>
</comment>
<evidence type="ECO:0000259" key="21">
    <source>
        <dbReference type="Pfam" id="PF07522"/>
    </source>
</evidence>
<dbReference type="GO" id="GO:0003684">
    <property type="term" value="F:damaged DNA binding"/>
    <property type="evidence" value="ECO:0007669"/>
    <property type="project" value="TreeGrafter"/>
</dbReference>
<keyword evidence="7" id="KW-0540">Nuclease</keyword>
<evidence type="ECO:0000256" key="7">
    <source>
        <dbReference type="ARBA" id="ARBA00022722"/>
    </source>
</evidence>